<keyword evidence="6 14" id="KW-0489">Methyltransferase</keyword>
<evidence type="ECO:0000256" key="14">
    <source>
        <dbReference type="PROSITE-ProRule" id="PRU01015"/>
    </source>
</evidence>
<dbReference type="GO" id="GO:0035241">
    <property type="term" value="F:protein-arginine omega-N monomethyltransferase activity"/>
    <property type="evidence" value="ECO:0007669"/>
    <property type="project" value="UniProtKB-ARBA"/>
</dbReference>
<dbReference type="Gene3D" id="2.70.160.11">
    <property type="entry name" value="Hnrnp arginine n-methyltransferase1"/>
    <property type="match status" value="1"/>
</dbReference>
<dbReference type="InterPro" id="IPR029063">
    <property type="entry name" value="SAM-dependent_MTases_sf"/>
</dbReference>
<dbReference type="CDD" id="cd02440">
    <property type="entry name" value="AdoMet_MTases"/>
    <property type="match status" value="1"/>
</dbReference>
<dbReference type="GO" id="GO:0005737">
    <property type="term" value="C:cytoplasm"/>
    <property type="evidence" value="ECO:0007669"/>
    <property type="project" value="UniProtKB-SubCell"/>
</dbReference>
<evidence type="ECO:0000313" key="19">
    <source>
        <dbReference type="Proteomes" id="UP000440578"/>
    </source>
</evidence>
<keyword evidence="10" id="KW-0805">Transcription regulation</keyword>
<dbReference type="PROSITE" id="PS51678">
    <property type="entry name" value="SAM_MT_PRMT"/>
    <property type="match status" value="1"/>
</dbReference>
<keyword evidence="19" id="KW-1185">Reference proteome</keyword>
<evidence type="ECO:0000256" key="3">
    <source>
        <dbReference type="ARBA" id="ARBA00011925"/>
    </source>
</evidence>
<evidence type="ECO:0000313" key="18">
    <source>
        <dbReference type="EMBL" id="KAF0301386.1"/>
    </source>
</evidence>
<dbReference type="SUPFAM" id="SSF53335">
    <property type="entry name" value="S-adenosyl-L-methionine-dependent methyltransferases"/>
    <property type="match status" value="1"/>
</dbReference>
<keyword evidence="12" id="KW-0539">Nucleus</keyword>
<comment type="subcellular location">
    <subcellularLocation>
        <location evidence="2">Cytoplasm</location>
    </subcellularLocation>
    <subcellularLocation>
        <location evidence="1">Nucleus</location>
    </subcellularLocation>
</comment>
<evidence type="ECO:0000256" key="7">
    <source>
        <dbReference type="ARBA" id="ARBA00022679"/>
    </source>
</evidence>
<evidence type="ECO:0000256" key="11">
    <source>
        <dbReference type="ARBA" id="ARBA00023163"/>
    </source>
</evidence>
<keyword evidence="4" id="KW-0488">Methylation</keyword>
<evidence type="ECO:0000256" key="5">
    <source>
        <dbReference type="ARBA" id="ARBA00022490"/>
    </source>
</evidence>
<protein>
    <recommendedName>
        <fullName evidence="3">type I protein arginine methyltransferase</fullName>
        <ecNumber evidence="3">2.1.1.319</ecNumber>
    </recommendedName>
</protein>
<keyword evidence="11" id="KW-0804">Transcription</keyword>
<dbReference type="Pfam" id="PF13649">
    <property type="entry name" value="Methyltransf_25"/>
    <property type="match status" value="1"/>
</dbReference>
<organism evidence="18 19">
    <name type="scientific">Amphibalanus amphitrite</name>
    <name type="common">Striped barnacle</name>
    <name type="synonym">Balanus amphitrite</name>
    <dbReference type="NCBI Taxonomy" id="1232801"/>
    <lineage>
        <taxon>Eukaryota</taxon>
        <taxon>Metazoa</taxon>
        <taxon>Ecdysozoa</taxon>
        <taxon>Arthropoda</taxon>
        <taxon>Crustacea</taxon>
        <taxon>Multicrustacea</taxon>
        <taxon>Cirripedia</taxon>
        <taxon>Thoracica</taxon>
        <taxon>Thoracicalcarea</taxon>
        <taxon>Balanomorpha</taxon>
        <taxon>Balanoidea</taxon>
        <taxon>Balanidae</taxon>
        <taxon>Amphibalaninae</taxon>
        <taxon>Amphibalanus</taxon>
    </lineage>
</organism>
<dbReference type="Gene3D" id="3.40.50.150">
    <property type="entry name" value="Vaccinia Virus protein VP39"/>
    <property type="match status" value="1"/>
</dbReference>
<gene>
    <name evidence="18" type="primary">CARM1</name>
    <name evidence="18" type="ORF">FJT64_003154</name>
</gene>
<dbReference type="GO" id="GO:0070611">
    <property type="term" value="F:histone H3R2 methyltransferase activity"/>
    <property type="evidence" value="ECO:0007669"/>
    <property type="project" value="TreeGrafter"/>
</dbReference>
<feature type="region of interest" description="Disordered" evidence="15">
    <location>
        <begin position="276"/>
        <end position="295"/>
    </location>
</feature>
<dbReference type="PANTHER" id="PTHR11006:SF10">
    <property type="entry name" value="HISTONE-ARGININE METHYLTRANSFERASE CARMER-RELATED"/>
    <property type="match status" value="1"/>
</dbReference>
<dbReference type="Proteomes" id="UP000440578">
    <property type="component" value="Unassembled WGS sequence"/>
</dbReference>
<dbReference type="EMBL" id="VIIS01001170">
    <property type="protein sequence ID" value="KAF0301386.1"/>
    <property type="molecule type" value="Genomic_DNA"/>
</dbReference>
<feature type="domain" description="Methyltransferase" evidence="16">
    <location>
        <begin position="433"/>
        <end position="528"/>
    </location>
</feature>
<evidence type="ECO:0000259" key="17">
    <source>
        <dbReference type="Pfam" id="PF22528"/>
    </source>
</evidence>
<evidence type="ECO:0000256" key="15">
    <source>
        <dbReference type="SAM" id="MobiDB-lite"/>
    </source>
</evidence>
<keyword evidence="8 14" id="KW-0949">S-adenosyl-L-methionine</keyword>
<dbReference type="GO" id="GO:0032259">
    <property type="term" value="P:methylation"/>
    <property type="evidence" value="ECO:0007669"/>
    <property type="project" value="UniProtKB-KW"/>
</dbReference>
<dbReference type="GO" id="GO:0005634">
    <property type="term" value="C:nucleus"/>
    <property type="evidence" value="ECO:0007669"/>
    <property type="project" value="UniProtKB-SubCell"/>
</dbReference>
<evidence type="ECO:0000256" key="13">
    <source>
        <dbReference type="ARBA" id="ARBA00049086"/>
    </source>
</evidence>
<name>A0A6A4W2A2_AMPAM</name>
<keyword evidence="5" id="KW-0963">Cytoplasm</keyword>
<keyword evidence="9" id="KW-0156">Chromatin regulator</keyword>
<keyword evidence="7 14" id="KW-0808">Transferase</keyword>
<evidence type="ECO:0000259" key="16">
    <source>
        <dbReference type="Pfam" id="PF13649"/>
    </source>
</evidence>
<feature type="compositionally biased region" description="Low complexity" evidence="15">
    <location>
        <begin position="808"/>
        <end position="843"/>
    </location>
</feature>
<dbReference type="InterPro" id="IPR055135">
    <property type="entry name" value="PRMT_dom"/>
</dbReference>
<accession>A0A6A4W2A2</accession>
<dbReference type="FunFam" id="2.70.160.11:FF:000002">
    <property type="entry name" value="Probable histone-arginine methyltransferase CARM1"/>
    <property type="match status" value="1"/>
</dbReference>
<dbReference type="AlphaFoldDB" id="A0A6A4W2A2"/>
<evidence type="ECO:0000256" key="9">
    <source>
        <dbReference type="ARBA" id="ARBA00022853"/>
    </source>
</evidence>
<dbReference type="PANTHER" id="PTHR11006">
    <property type="entry name" value="PROTEIN ARGININE N-METHYLTRANSFERASE"/>
    <property type="match status" value="1"/>
</dbReference>
<dbReference type="OrthoDB" id="7848332at2759"/>
<dbReference type="FunFam" id="3.40.50.150:FF:000031">
    <property type="entry name" value="Putative Histone-arginine methyltransferase CARM1"/>
    <property type="match status" value="1"/>
</dbReference>
<dbReference type="InterPro" id="IPR041698">
    <property type="entry name" value="Methyltransf_25"/>
</dbReference>
<evidence type="ECO:0000256" key="8">
    <source>
        <dbReference type="ARBA" id="ARBA00022691"/>
    </source>
</evidence>
<evidence type="ECO:0000256" key="12">
    <source>
        <dbReference type="ARBA" id="ARBA00023242"/>
    </source>
</evidence>
<comment type="caution">
    <text evidence="18">The sequence shown here is derived from an EMBL/GenBank/DDBJ whole genome shotgun (WGS) entry which is preliminary data.</text>
</comment>
<dbReference type="Pfam" id="PF22528">
    <property type="entry name" value="PRMT_C"/>
    <property type="match status" value="1"/>
</dbReference>
<evidence type="ECO:0000256" key="2">
    <source>
        <dbReference type="ARBA" id="ARBA00004496"/>
    </source>
</evidence>
<dbReference type="GO" id="GO:0035242">
    <property type="term" value="F:protein-arginine omega-N asymmetric methyltransferase activity"/>
    <property type="evidence" value="ECO:0007669"/>
    <property type="project" value="UniProtKB-EC"/>
</dbReference>
<proteinExistence type="predicted"/>
<sequence length="874" mass="96524">MTLNLFVKRYGSITEKIVSLLLESNQPFNYRTHSVVSAWNNARRALHWLPSEPLWRCLQRHHAEAAGECSACSPLGQLSVLHFNQSGSSIEGLDDLDGHDSRKCASDVDVMMELGPCRWLRTDDPEEPPLLVDPSPPDGDPDSMPLLVVEPSANPGFVLLFVKPTSACDHSDRRQDLPRDSWKSATTAMHLILDKLEKALTDGTLHCFFWTKINILAEYTADDLRATQREVQKMRKFMVAGLLAWHDSCFDLQPWKELLLNANLLLRACEESDSLLTRRHGPPGSSELRREADQHALEAHRPGRVMLCVAKGVMMFHEHNPARWCQLTVSVEDRMQKHGLEAGLTAGSSLHERAERCARLDPERTGNNTSTPDVATDCCSCLEDSDMQLLLGRPEAFYSYLSQQQNMLQDFIRTGTYQRAILSNAADFTGKVVLDVGAGSGILSFFAAQAGAKKVYAVEASSMSEHAARLVAANNLQHVIQVVAGKIEEINLAEKVDMIISEPMGYMLYNERMLETYLHAKKWLKPGGKLFPSRGDLHIAPFRDDALYMEQYSKANFWYQNSFHGVNLTSLRERAAEEYFRQPVVDTFDVRICLAKAVRHVLDFSTAEERDLHRIDIPVEFHMLETGTVHGLAFWFDVAFCGSQQTVWLSTAPTEPLTHWYQVRCLLRHPLPAKEGQMLTGRVLMVANQRQSYDVTITLQVEATGVSSTVTLDLKNPLFRYTGAAPAAPPGYNSVSPSEKHWATVDAQGAKHALSLLHGMTVNGLGEVAMDTSGLQNTVLNVESLVNQAAIHPGSIPAAALSSGRPVAATSAPKRPAPAAASSRATAVRPAQGRPAAAATTADPAPPQPQPQQYPLSQALMIGDYVTLAGSFRQ</sequence>
<evidence type="ECO:0000256" key="1">
    <source>
        <dbReference type="ARBA" id="ARBA00004123"/>
    </source>
</evidence>
<feature type="region of interest" description="Disordered" evidence="15">
    <location>
        <begin position="807"/>
        <end position="854"/>
    </location>
</feature>
<evidence type="ECO:0000256" key="4">
    <source>
        <dbReference type="ARBA" id="ARBA00022481"/>
    </source>
</evidence>
<reference evidence="18 19" key="1">
    <citation type="submission" date="2019-07" db="EMBL/GenBank/DDBJ databases">
        <title>Draft genome assembly of a fouling barnacle, Amphibalanus amphitrite (Darwin, 1854): The first reference genome for Thecostraca.</title>
        <authorList>
            <person name="Kim W."/>
        </authorList>
    </citation>
    <scope>NUCLEOTIDE SEQUENCE [LARGE SCALE GENOMIC DNA]</scope>
    <source>
        <strain evidence="18">SNU_AA5</strain>
        <tissue evidence="18">Soma without cirri and trophi</tissue>
    </source>
</reference>
<feature type="domain" description="Protein arginine N-methyltransferase" evidence="17">
    <location>
        <begin position="535"/>
        <end position="701"/>
    </location>
</feature>
<comment type="catalytic activity">
    <reaction evidence="13">
        <text>L-arginyl-[protein] + 2 S-adenosyl-L-methionine = N(omega),N(omega)-dimethyl-L-arginyl-[protein] + 2 S-adenosyl-L-homocysteine + 2 H(+)</text>
        <dbReference type="Rhea" id="RHEA:48096"/>
        <dbReference type="Rhea" id="RHEA-COMP:10532"/>
        <dbReference type="Rhea" id="RHEA-COMP:11991"/>
        <dbReference type="ChEBI" id="CHEBI:15378"/>
        <dbReference type="ChEBI" id="CHEBI:29965"/>
        <dbReference type="ChEBI" id="CHEBI:57856"/>
        <dbReference type="ChEBI" id="CHEBI:59789"/>
        <dbReference type="ChEBI" id="CHEBI:61897"/>
        <dbReference type="EC" id="2.1.1.319"/>
    </reaction>
</comment>
<evidence type="ECO:0000256" key="10">
    <source>
        <dbReference type="ARBA" id="ARBA00023015"/>
    </source>
</evidence>
<feature type="region of interest" description="Disordered" evidence="15">
    <location>
        <begin position="123"/>
        <end position="142"/>
    </location>
</feature>
<dbReference type="InterPro" id="IPR025799">
    <property type="entry name" value="Arg_MeTrfase"/>
</dbReference>
<evidence type="ECO:0000256" key="6">
    <source>
        <dbReference type="ARBA" id="ARBA00022603"/>
    </source>
</evidence>
<dbReference type="EC" id="2.1.1.319" evidence="3"/>